<protein>
    <submittedName>
        <fullName evidence="7">Zeta-carotene-forming phytoene desaturase</fullName>
    </submittedName>
</protein>
<sequence length="485" mass="53832">MVVGGGLGGLSAAIHLQLKGFHVTLLEKNKTLGGRANRIEAEGFRFDTGPSLLNYPWVFEELFEAAGKKMTDYMQLIPVDPSITFHWPDQTSFTLSSQITKLVSECEKIETGVSAKLFAFLSDAECKYRFSFDKLVLTNEDNPLKWVLSLKPRELAKMGVWHSLHKELGRFFKSPYLREAFGSYAMYLGGSPWALPGLFSILPYGELAYGLWLPKGGIYGMVEALQKLATDVGVQLRTECAVQSISTHGKKVTGVVTEDGTTIDCPIVVSNVDVPQTQAELLDAPAYKKQKTPRMTCGVVTLYWGLRHKDTGLPHHSIFLPSDSRTSFGQLMDEETIPDELPFYICLASETEPSMAPKGQTSAFVLAPVPLISKWGEDWEPAVKLIKERVFDRLKHHGTNLGEEDILVERVWTPVEWRDQFGLFDGSAFGAAHHLFEVGPFRAKNYDTQIRGLYYVGASTTPGTGMPMVILGGKMTAERVCSHVL</sequence>
<evidence type="ECO:0000313" key="7">
    <source>
        <dbReference type="EMBL" id="VGO11576.1"/>
    </source>
</evidence>
<dbReference type="InterPro" id="IPR014105">
    <property type="entry name" value="Carotenoid/retinoid_OxRdtase"/>
</dbReference>
<evidence type="ECO:0000256" key="5">
    <source>
        <dbReference type="RuleBase" id="RU362075"/>
    </source>
</evidence>
<name>A0A6C2TW69_PONDE</name>
<dbReference type="SUPFAM" id="SSF51905">
    <property type="entry name" value="FAD/NAD(P)-binding domain"/>
    <property type="match status" value="1"/>
</dbReference>
<reference evidence="7 8" key="1">
    <citation type="submission" date="2019-04" db="EMBL/GenBank/DDBJ databases">
        <authorList>
            <person name="Van Vliet M D."/>
        </authorList>
    </citation>
    <scope>NUCLEOTIDE SEQUENCE [LARGE SCALE GENOMIC DNA]</scope>
    <source>
        <strain evidence="7 8">F1</strain>
    </source>
</reference>
<proteinExistence type="inferred from homology"/>
<dbReference type="Pfam" id="PF01593">
    <property type="entry name" value="Amino_oxidase"/>
    <property type="match status" value="1"/>
</dbReference>
<evidence type="ECO:0000313" key="8">
    <source>
        <dbReference type="Proteomes" id="UP000366872"/>
    </source>
</evidence>
<evidence type="ECO:0000256" key="3">
    <source>
        <dbReference type="ARBA" id="ARBA00022746"/>
    </source>
</evidence>
<gene>
    <name evidence="7" type="primary">carA2_1</name>
    <name evidence="7" type="ORF">PDESU_00121</name>
</gene>
<organism evidence="7 8">
    <name type="scientific">Pontiella desulfatans</name>
    <dbReference type="NCBI Taxonomy" id="2750659"/>
    <lineage>
        <taxon>Bacteria</taxon>
        <taxon>Pseudomonadati</taxon>
        <taxon>Kiritimatiellota</taxon>
        <taxon>Kiritimatiellia</taxon>
        <taxon>Kiritimatiellales</taxon>
        <taxon>Pontiellaceae</taxon>
        <taxon>Pontiella</taxon>
    </lineage>
</organism>
<keyword evidence="4 5" id="KW-0560">Oxidoreductase</keyword>
<evidence type="ECO:0000259" key="6">
    <source>
        <dbReference type="Pfam" id="PF01593"/>
    </source>
</evidence>
<dbReference type="AlphaFoldDB" id="A0A6C2TW69"/>
<dbReference type="Gene3D" id="3.50.50.60">
    <property type="entry name" value="FAD/NAD(P)-binding domain"/>
    <property type="match status" value="2"/>
</dbReference>
<keyword evidence="3 5" id="KW-0125">Carotenoid biosynthesis</keyword>
<evidence type="ECO:0000256" key="1">
    <source>
        <dbReference type="ARBA" id="ARBA00004829"/>
    </source>
</evidence>
<dbReference type="PANTHER" id="PTHR43734">
    <property type="entry name" value="PHYTOENE DESATURASE"/>
    <property type="match status" value="1"/>
</dbReference>
<dbReference type="PANTHER" id="PTHR43734:SF1">
    <property type="entry name" value="PHYTOENE DESATURASE"/>
    <property type="match status" value="1"/>
</dbReference>
<comment type="similarity">
    <text evidence="2 5">Belongs to the carotenoid/retinoid oxidoreductase family.</text>
</comment>
<comment type="pathway">
    <text evidence="1 5">Carotenoid biosynthesis.</text>
</comment>
<dbReference type="Proteomes" id="UP000366872">
    <property type="component" value="Unassembled WGS sequence"/>
</dbReference>
<dbReference type="InterPro" id="IPR002937">
    <property type="entry name" value="Amino_oxidase"/>
</dbReference>
<keyword evidence="8" id="KW-1185">Reference proteome</keyword>
<dbReference type="EMBL" id="CAAHFG010000001">
    <property type="protein sequence ID" value="VGO11576.1"/>
    <property type="molecule type" value="Genomic_DNA"/>
</dbReference>
<feature type="domain" description="Amine oxidase" evidence="6">
    <location>
        <begin position="7"/>
        <end position="480"/>
    </location>
</feature>
<accession>A0A6C2TW69</accession>
<dbReference type="GO" id="GO:0016117">
    <property type="term" value="P:carotenoid biosynthetic process"/>
    <property type="evidence" value="ECO:0007669"/>
    <property type="project" value="UniProtKB-KW"/>
</dbReference>
<dbReference type="NCBIfam" id="TIGR02734">
    <property type="entry name" value="crtI_fam"/>
    <property type="match status" value="1"/>
</dbReference>
<dbReference type="GO" id="GO:0016491">
    <property type="term" value="F:oxidoreductase activity"/>
    <property type="evidence" value="ECO:0007669"/>
    <property type="project" value="UniProtKB-KW"/>
</dbReference>
<evidence type="ECO:0000256" key="2">
    <source>
        <dbReference type="ARBA" id="ARBA00006046"/>
    </source>
</evidence>
<evidence type="ECO:0000256" key="4">
    <source>
        <dbReference type="ARBA" id="ARBA00023002"/>
    </source>
</evidence>
<dbReference type="InterPro" id="IPR036188">
    <property type="entry name" value="FAD/NAD-bd_sf"/>
</dbReference>